<dbReference type="InterPro" id="IPR013655">
    <property type="entry name" value="PAS_fold_3"/>
</dbReference>
<accession>A0A841U5L2</accession>
<dbReference type="AlphaFoldDB" id="A0A841U5L2"/>
<dbReference type="SUPFAM" id="SSF55785">
    <property type="entry name" value="PYP-like sensor domain (PAS domain)"/>
    <property type="match status" value="3"/>
</dbReference>
<evidence type="ECO:0000256" key="4">
    <source>
        <dbReference type="ARBA" id="ARBA00022741"/>
    </source>
</evidence>
<evidence type="ECO:0000259" key="9">
    <source>
        <dbReference type="PROSITE" id="PS50112"/>
    </source>
</evidence>
<evidence type="ECO:0000256" key="3">
    <source>
        <dbReference type="ARBA" id="ARBA00022679"/>
    </source>
</evidence>
<dbReference type="InterPro" id="IPR035965">
    <property type="entry name" value="PAS-like_dom_sf"/>
</dbReference>
<name>A0A841U5L2_9BACL</name>
<feature type="domain" description="PAC" evidence="10">
    <location>
        <begin position="203"/>
        <end position="255"/>
    </location>
</feature>
<dbReference type="PROSITE" id="PS50113">
    <property type="entry name" value="PAC"/>
    <property type="match status" value="3"/>
</dbReference>
<feature type="domain" description="PAS" evidence="9">
    <location>
        <begin position="8"/>
        <end position="78"/>
    </location>
</feature>
<evidence type="ECO:0000256" key="7">
    <source>
        <dbReference type="ARBA" id="ARBA00023012"/>
    </source>
</evidence>
<dbReference type="SMART" id="SM00091">
    <property type="entry name" value="PAS"/>
    <property type="match status" value="3"/>
</dbReference>
<keyword evidence="5" id="KW-0418">Kinase</keyword>
<dbReference type="InterPro" id="IPR011712">
    <property type="entry name" value="Sig_transdc_His_kin_sub3_dim/P"/>
</dbReference>
<dbReference type="Pfam" id="PF02518">
    <property type="entry name" value="HATPase_c"/>
    <property type="match status" value="1"/>
</dbReference>
<keyword evidence="12" id="KW-1185">Reference proteome</keyword>
<dbReference type="CDD" id="cd16917">
    <property type="entry name" value="HATPase_UhpB-NarQ-NarX-like"/>
    <property type="match status" value="1"/>
</dbReference>
<dbReference type="InterPro" id="IPR005467">
    <property type="entry name" value="His_kinase_dom"/>
</dbReference>
<dbReference type="InterPro" id="IPR000014">
    <property type="entry name" value="PAS"/>
</dbReference>
<dbReference type="InterPro" id="IPR001610">
    <property type="entry name" value="PAC"/>
</dbReference>
<dbReference type="RefSeq" id="WP_185137565.1">
    <property type="nucleotide sequence ID" value="NZ_JACJVR010000075.1"/>
</dbReference>
<dbReference type="InterPro" id="IPR013656">
    <property type="entry name" value="PAS_4"/>
</dbReference>
<feature type="domain" description="PAS" evidence="9">
    <location>
        <begin position="256"/>
        <end position="327"/>
    </location>
</feature>
<evidence type="ECO:0000313" key="11">
    <source>
        <dbReference type="EMBL" id="MBB6693583.1"/>
    </source>
</evidence>
<dbReference type="GO" id="GO:0000155">
    <property type="term" value="F:phosphorelay sensor kinase activity"/>
    <property type="evidence" value="ECO:0007669"/>
    <property type="project" value="InterPro"/>
</dbReference>
<comment type="caution">
    <text evidence="11">The sequence shown here is derived from an EMBL/GenBank/DDBJ whole genome shotgun (WGS) entry which is preliminary data.</text>
</comment>
<dbReference type="InterPro" id="IPR036890">
    <property type="entry name" value="HATPase_C_sf"/>
</dbReference>
<evidence type="ECO:0000256" key="1">
    <source>
        <dbReference type="ARBA" id="ARBA00000085"/>
    </source>
</evidence>
<dbReference type="GO" id="GO:0016020">
    <property type="term" value="C:membrane"/>
    <property type="evidence" value="ECO:0007669"/>
    <property type="project" value="InterPro"/>
</dbReference>
<dbReference type="SMART" id="SM00387">
    <property type="entry name" value="HATPase_c"/>
    <property type="match status" value="1"/>
</dbReference>
<dbReference type="SMART" id="SM00086">
    <property type="entry name" value="PAC"/>
    <property type="match status" value="3"/>
</dbReference>
<proteinExistence type="predicted"/>
<dbReference type="NCBIfam" id="TIGR00229">
    <property type="entry name" value="sensory_box"/>
    <property type="match status" value="3"/>
</dbReference>
<dbReference type="GO" id="GO:0046983">
    <property type="term" value="F:protein dimerization activity"/>
    <property type="evidence" value="ECO:0007669"/>
    <property type="project" value="InterPro"/>
</dbReference>
<feature type="domain" description="Histidine kinase" evidence="8">
    <location>
        <begin position="635"/>
        <end position="725"/>
    </location>
</feature>
<dbReference type="EMBL" id="JACJVR010000075">
    <property type="protein sequence ID" value="MBB6693583.1"/>
    <property type="molecule type" value="Genomic_DNA"/>
</dbReference>
<feature type="domain" description="PAS" evidence="9">
    <location>
        <begin position="127"/>
        <end position="200"/>
    </location>
</feature>
<dbReference type="Pfam" id="PF08448">
    <property type="entry name" value="PAS_4"/>
    <property type="match status" value="1"/>
</dbReference>
<dbReference type="InterPro" id="IPR050482">
    <property type="entry name" value="Sensor_HK_TwoCompSys"/>
</dbReference>
<organism evidence="11 12">
    <name type="scientific">Cohnella xylanilytica</name>
    <dbReference type="NCBI Taxonomy" id="557555"/>
    <lineage>
        <taxon>Bacteria</taxon>
        <taxon>Bacillati</taxon>
        <taxon>Bacillota</taxon>
        <taxon>Bacilli</taxon>
        <taxon>Bacillales</taxon>
        <taxon>Paenibacillaceae</taxon>
        <taxon>Cohnella</taxon>
    </lineage>
</organism>
<evidence type="ECO:0000313" key="12">
    <source>
        <dbReference type="Proteomes" id="UP000553776"/>
    </source>
</evidence>
<dbReference type="EC" id="2.7.13.3" evidence="2"/>
<dbReference type="InterPro" id="IPR000700">
    <property type="entry name" value="PAS-assoc_C"/>
</dbReference>
<dbReference type="SUPFAM" id="SSF55874">
    <property type="entry name" value="ATPase domain of HSP90 chaperone/DNA topoisomerase II/histidine kinase"/>
    <property type="match status" value="1"/>
</dbReference>
<dbReference type="PROSITE" id="PS50112">
    <property type="entry name" value="PAS"/>
    <property type="match status" value="3"/>
</dbReference>
<evidence type="ECO:0000259" key="8">
    <source>
        <dbReference type="PROSITE" id="PS50109"/>
    </source>
</evidence>
<gene>
    <name evidence="11" type="ORF">H7B90_19500</name>
</gene>
<keyword evidence="3" id="KW-0808">Transferase</keyword>
<protein>
    <recommendedName>
        <fullName evidence="2">histidine kinase</fullName>
        <ecNumber evidence="2">2.7.13.3</ecNumber>
    </recommendedName>
</protein>
<dbReference type="Gene3D" id="3.30.450.20">
    <property type="entry name" value="PAS domain"/>
    <property type="match status" value="3"/>
</dbReference>
<reference evidence="11 12" key="1">
    <citation type="submission" date="2020-08" db="EMBL/GenBank/DDBJ databases">
        <title>Cohnella phylogeny.</title>
        <authorList>
            <person name="Dunlap C."/>
        </authorList>
    </citation>
    <scope>NUCLEOTIDE SEQUENCE [LARGE SCALE GENOMIC DNA]</scope>
    <source>
        <strain evidence="11 12">DSM 25239</strain>
    </source>
</reference>
<dbReference type="CDD" id="cd00130">
    <property type="entry name" value="PAS"/>
    <property type="match status" value="3"/>
</dbReference>
<evidence type="ECO:0000259" key="10">
    <source>
        <dbReference type="PROSITE" id="PS50113"/>
    </source>
</evidence>
<evidence type="ECO:0000256" key="6">
    <source>
        <dbReference type="ARBA" id="ARBA00022840"/>
    </source>
</evidence>
<feature type="domain" description="PAC" evidence="10">
    <location>
        <begin position="81"/>
        <end position="133"/>
    </location>
</feature>
<feature type="domain" description="PAC" evidence="10">
    <location>
        <begin position="330"/>
        <end position="381"/>
    </location>
</feature>
<dbReference type="InterPro" id="IPR003594">
    <property type="entry name" value="HATPase_dom"/>
</dbReference>
<keyword evidence="6" id="KW-0067">ATP-binding</keyword>
<keyword evidence="4" id="KW-0547">Nucleotide-binding</keyword>
<dbReference type="Gene3D" id="3.30.565.10">
    <property type="entry name" value="Histidine kinase-like ATPase, C-terminal domain"/>
    <property type="match status" value="1"/>
</dbReference>
<keyword evidence="7" id="KW-0902">Two-component regulatory system</keyword>
<dbReference type="PROSITE" id="PS50109">
    <property type="entry name" value="HIS_KIN"/>
    <property type="match status" value="1"/>
</dbReference>
<evidence type="ECO:0000256" key="5">
    <source>
        <dbReference type="ARBA" id="ARBA00022777"/>
    </source>
</evidence>
<dbReference type="PANTHER" id="PTHR24421:SF60">
    <property type="entry name" value="SENSOR HISTIDINE KINASE COMP"/>
    <property type="match status" value="1"/>
</dbReference>
<dbReference type="Pfam" id="PF07730">
    <property type="entry name" value="HisKA_3"/>
    <property type="match status" value="1"/>
</dbReference>
<sequence>MTRFDIDKNEIYRIVAENSLDTIVLVDGDAVVRYVSPSIATLSGYTVEQYEGTDAFAMLMPEDRERIRERFAQVVETRSPVDVDYRFLHADGRMVHVETRVKPVLDADGLVQSVVAVVRDVTDRKQAEQLLENILDNVNASVWSIDKDFKQYQYHIGNTEKVCGIPKREILDRPIRIHDHIHPEDNVSLMGEVKDLLDSGVPVRKEFRWIHVPNETLWGQMIIHPYRDGTGEIRRLDGIMLDITEKKRAELALEESEQRYKSLFEHNLDSVFSIELTGLHFVNANRAFEETTGIRLDRLTDRCFIGLIHDEDHPEVFQALMEVMQRQEPRDIECRLARMDRGERIVSITFVPILLGGSLTGIHGILKDITKRKQEEQELIRSEERSKALQLSLNRLSNDLANVMKVSELEERLIGEIRSVLPASGVSIEEEAEEASAGGDEETGEIRVRVRIGEKPQPARLNLRLERPLVKMEEEWLETAVHYVKILYDNLHRTEDLMKRLEHLVGTSETPRWMLRLLFRLSEKERAALSSDLHDSVLQDLIIWYRKLESLRSAGSSFGEETREELVRIENGLLDAIHQIRITCNELRPPFLLKMGLVESLRSLFEYARMFANYEIEFRAGELDASLNEDQILGLYRIVQELLNNATKHSRASRVVISLEDEGDRIGFRYEDDGVGVDLAGLGGSYSHMGISGIEKRVLSLEGEVDVQSAPGRGFRVAIEVPKQTMEKGALAL</sequence>
<dbReference type="Pfam" id="PF08447">
    <property type="entry name" value="PAS_3"/>
    <property type="match status" value="2"/>
</dbReference>
<dbReference type="Proteomes" id="UP000553776">
    <property type="component" value="Unassembled WGS sequence"/>
</dbReference>
<evidence type="ECO:0000256" key="2">
    <source>
        <dbReference type="ARBA" id="ARBA00012438"/>
    </source>
</evidence>
<dbReference type="PANTHER" id="PTHR24421">
    <property type="entry name" value="NITRATE/NITRITE SENSOR PROTEIN NARX-RELATED"/>
    <property type="match status" value="1"/>
</dbReference>
<dbReference type="GO" id="GO:0005524">
    <property type="term" value="F:ATP binding"/>
    <property type="evidence" value="ECO:0007669"/>
    <property type="project" value="UniProtKB-KW"/>
</dbReference>
<comment type="catalytic activity">
    <reaction evidence="1">
        <text>ATP + protein L-histidine = ADP + protein N-phospho-L-histidine.</text>
        <dbReference type="EC" id="2.7.13.3"/>
    </reaction>
</comment>